<gene>
    <name evidence="1" type="ORF">KSMBR1_0097</name>
</gene>
<evidence type="ECO:0000313" key="1">
    <source>
        <dbReference type="EMBL" id="SOH02618.1"/>
    </source>
</evidence>
<accession>A0A2C9CAJ5</accession>
<dbReference type="EMBL" id="LT934425">
    <property type="protein sequence ID" value="SOH02618.1"/>
    <property type="molecule type" value="Genomic_DNA"/>
</dbReference>
<organism evidence="1 2">
    <name type="scientific">Kuenenia stuttgartiensis</name>
    <dbReference type="NCBI Taxonomy" id="174633"/>
    <lineage>
        <taxon>Bacteria</taxon>
        <taxon>Pseudomonadati</taxon>
        <taxon>Planctomycetota</taxon>
        <taxon>Candidatus Brocadiia</taxon>
        <taxon>Candidatus Brocadiales</taxon>
        <taxon>Candidatus Brocadiaceae</taxon>
        <taxon>Candidatus Kuenenia</taxon>
    </lineage>
</organism>
<dbReference type="AlphaFoldDB" id="A0A2C9CAJ5"/>
<sequence length="42" mass="4889">MVIHENIGIYFNLKPFLYVSQNIEKRNTIVIVMENIPSLISP</sequence>
<proteinExistence type="predicted"/>
<dbReference type="KEGG" id="kst:KSMBR1_0097"/>
<dbReference type="Proteomes" id="UP000221734">
    <property type="component" value="Chromosome Kuenenia_stuttgartiensis_MBR1"/>
</dbReference>
<keyword evidence="2" id="KW-1185">Reference proteome</keyword>
<name>A0A2C9CAJ5_KUEST</name>
<evidence type="ECO:0000313" key="2">
    <source>
        <dbReference type="Proteomes" id="UP000221734"/>
    </source>
</evidence>
<protein>
    <submittedName>
        <fullName evidence="1">Uncharacterized protein</fullName>
    </submittedName>
</protein>
<reference evidence="2" key="1">
    <citation type="submission" date="2017-10" db="EMBL/GenBank/DDBJ databases">
        <authorList>
            <person name="Frank J."/>
        </authorList>
    </citation>
    <scope>NUCLEOTIDE SEQUENCE [LARGE SCALE GENOMIC DNA]</scope>
</reference>